<protein>
    <submittedName>
        <fullName evidence="3">Phage tail length tape measure family protein</fullName>
    </submittedName>
</protein>
<feature type="coiled-coil region" evidence="1">
    <location>
        <begin position="603"/>
        <end position="630"/>
    </location>
</feature>
<keyword evidence="1" id="KW-0175">Coiled coil</keyword>
<dbReference type="Pfam" id="PF06791">
    <property type="entry name" value="TMP_2"/>
    <property type="match status" value="1"/>
</dbReference>
<evidence type="ECO:0000313" key="3">
    <source>
        <dbReference type="EMBL" id="MFC5519146.1"/>
    </source>
</evidence>
<dbReference type="EMBL" id="JBHSML010000032">
    <property type="protein sequence ID" value="MFC5519146.1"/>
    <property type="molecule type" value="Genomic_DNA"/>
</dbReference>
<gene>
    <name evidence="3" type="ORF">ACFPP9_25500</name>
</gene>
<sequence length="932" mass="97848">MASLETIRRLSIRGSSEGVVEAAANLRLVDTAQKQVAASAGPLAIATDTVAKKVTSSAGAYDRLRQSIDLDYRAQMQMEKGQRTINAALEQGVTDAQGAANAIDMLTAKYARLHGAMSVSVSPGQLIGAQESGASASASAAAFAAELDRLDEIAVLKAQQIGQNFNQTLNASFATTGKSARDSASVFEDAARAEGLMAKEAAQLRAQINPLGAALDQMNAELAQYSSLASAGAINAGELAQAQAMARSRYDATAGSLTTMSRNTKLATHEVTNLTYQLNDIATGLATGQSPFMIFAQQSGQLTQIFGNRGIRTALVGTFQGLASMVSPVTLALAGLAAGGWAASMIFKKMRGDSESLEDVLKRHQTVIQTLKASYGDAAPKLEAFAAEGRNVAEVLARIQQNDLQDQMKKASEALQYGFGDLARGASGGGFAMAEQFKSLEAPLNRFFESVRSGQPDVRKLRSEVANLANLDPTNKALGDSVKKLMEITDTANQAQGSLLGLTGGFDAAGAAARRNQVSLDNYANALKTISQISLPQLSDLEQVDKALETALGSTASAADRAGAISVAAAARQRIADSQVPLPKSKPNYLGANPDGSYGAAAGKAAEREANAYRDLIKNANDRIDQLHVEIETVGMADAAAEKYRIQQELLASATDKGRSVSEPMRKEIERIADEYAQLAEQVAKARLQQDLLFDRRQLGRSAIDQTVAAALRGAGLPEDLNSTEAQMIRLNEQLAIGKDMSMDFASSFISGLREGQSVMESLGNALNRLADKLIEMALDQAISGLFGNLMGVMGGGGFMSIGGTGGMFAKGAAFSGGNVVPFAKGGVVTGPTTFPMSGGRTGLMGEEDFEAVVPLRRTSNGRLGIEAVGGGSGGSAVFHFQNSSPIIIQGNAGEDTVSKIEAMVARREKQFEARIPDIIRRAKQNRQLAVG</sequence>
<proteinExistence type="predicted"/>
<dbReference type="InterPro" id="IPR009628">
    <property type="entry name" value="Phage_tape_measure_N"/>
</dbReference>
<organism evidence="3 4">
    <name type="scientific">Kaistia terrae</name>
    <dbReference type="NCBI Taxonomy" id="537017"/>
    <lineage>
        <taxon>Bacteria</taxon>
        <taxon>Pseudomonadati</taxon>
        <taxon>Pseudomonadota</taxon>
        <taxon>Alphaproteobacteria</taxon>
        <taxon>Hyphomicrobiales</taxon>
        <taxon>Kaistiaceae</taxon>
        <taxon>Kaistia</taxon>
    </lineage>
</organism>
<evidence type="ECO:0000256" key="1">
    <source>
        <dbReference type="SAM" id="Coils"/>
    </source>
</evidence>
<dbReference type="RefSeq" id="WP_266346123.1">
    <property type="nucleotide sequence ID" value="NZ_JAPKNH010000013.1"/>
</dbReference>
<feature type="domain" description="Bacteriophage tail tape measure N-terminal" evidence="2">
    <location>
        <begin position="263"/>
        <end position="441"/>
    </location>
</feature>
<evidence type="ECO:0000313" key="4">
    <source>
        <dbReference type="Proteomes" id="UP001596150"/>
    </source>
</evidence>
<comment type="caution">
    <text evidence="3">The sequence shown here is derived from an EMBL/GenBank/DDBJ whole genome shotgun (WGS) entry which is preliminary data.</text>
</comment>
<accession>A0ABW0Q3I5</accession>
<name>A0ABW0Q3I5_9HYPH</name>
<evidence type="ECO:0000259" key="2">
    <source>
        <dbReference type="Pfam" id="PF06791"/>
    </source>
</evidence>
<keyword evidence="4" id="KW-1185">Reference proteome</keyword>
<reference evidence="4" key="1">
    <citation type="journal article" date="2019" name="Int. J. Syst. Evol. Microbiol.">
        <title>The Global Catalogue of Microorganisms (GCM) 10K type strain sequencing project: providing services to taxonomists for standard genome sequencing and annotation.</title>
        <authorList>
            <consortium name="The Broad Institute Genomics Platform"/>
            <consortium name="The Broad Institute Genome Sequencing Center for Infectious Disease"/>
            <person name="Wu L."/>
            <person name="Ma J."/>
        </authorList>
    </citation>
    <scope>NUCLEOTIDE SEQUENCE [LARGE SCALE GENOMIC DNA]</scope>
    <source>
        <strain evidence="4">KACC 12633</strain>
    </source>
</reference>
<dbReference type="Proteomes" id="UP001596150">
    <property type="component" value="Unassembled WGS sequence"/>
</dbReference>